<evidence type="ECO:0000313" key="2">
    <source>
        <dbReference type="Proteomes" id="UP000219356"/>
    </source>
</evidence>
<reference evidence="2" key="1">
    <citation type="submission" date="2017-09" db="EMBL/GenBank/DDBJ databases">
        <authorList>
            <person name="Varghese N."/>
            <person name="Submissions S."/>
        </authorList>
    </citation>
    <scope>NUCLEOTIDE SEQUENCE [LARGE SCALE GENOMIC DNA]</scope>
    <source>
        <strain evidence="2">CGMCC 1.8913</strain>
    </source>
</reference>
<evidence type="ECO:0000313" key="1">
    <source>
        <dbReference type="EMBL" id="SNZ15961.1"/>
    </source>
</evidence>
<name>A0A285P7W0_9BACI</name>
<sequence length="152" mass="17697">MNKLTYYIDRGLNTYEPFLEYKAPAIEKDEMLARQLCTYHILQGRQYELVANEMNQKEEELTLKDLGENPQEADEQNYNPAFGIPVEFRKVLYPGSHGNAANTYLNTIKVDRHWDVLRYLTKDAVEVPAFGKMSVTSTEIDEDRSCYVIYVE</sequence>
<dbReference type="EMBL" id="OBEK01000004">
    <property type="protein sequence ID" value="SNZ15961.1"/>
    <property type="molecule type" value="Genomic_DNA"/>
</dbReference>
<gene>
    <name evidence="1" type="ORF">SAMN05421503_2816</name>
</gene>
<accession>A0A285P7W0</accession>
<dbReference type="RefSeq" id="WP_097043046.1">
    <property type="nucleotide sequence ID" value="NZ_OBEK01000004.1"/>
</dbReference>
<dbReference type="Proteomes" id="UP000219356">
    <property type="component" value="Unassembled WGS sequence"/>
</dbReference>
<dbReference type="AlphaFoldDB" id="A0A285P7W0"/>
<dbReference type="OrthoDB" id="1682087at2"/>
<organism evidence="1 2">
    <name type="scientific">Terribacillus aidingensis</name>
    <dbReference type="NCBI Taxonomy" id="586416"/>
    <lineage>
        <taxon>Bacteria</taxon>
        <taxon>Bacillati</taxon>
        <taxon>Bacillota</taxon>
        <taxon>Bacilli</taxon>
        <taxon>Bacillales</taxon>
        <taxon>Bacillaceae</taxon>
        <taxon>Terribacillus</taxon>
    </lineage>
</organism>
<protein>
    <submittedName>
        <fullName evidence="1">Uncharacterized protein</fullName>
    </submittedName>
</protein>
<proteinExistence type="predicted"/>
<keyword evidence="2" id="KW-1185">Reference proteome</keyword>